<evidence type="ECO:0000259" key="1">
    <source>
        <dbReference type="PROSITE" id="PS50181"/>
    </source>
</evidence>
<dbReference type="SUPFAM" id="SSF81383">
    <property type="entry name" value="F-box domain"/>
    <property type="match status" value="1"/>
</dbReference>
<dbReference type="Pfam" id="PF00646">
    <property type="entry name" value="F-box"/>
    <property type="match status" value="1"/>
</dbReference>
<dbReference type="PROSITE" id="PS50181">
    <property type="entry name" value="FBOX"/>
    <property type="match status" value="1"/>
</dbReference>
<proteinExistence type="predicted"/>
<dbReference type="EMBL" id="MN739203">
    <property type="protein sequence ID" value="QHS93387.1"/>
    <property type="molecule type" value="Genomic_DNA"/>
</dbReference>
<dbReference type="AlphaFoldDB" id="A0A6C0BLX2"/>
<organism evidence="2">
    <name type="scientific">viral metagenome</name>
    <dbReference type="NCBI Taxonomy" id="1070528"/>
    <lineage>
        <taxon>unclassified sequences</taxon>
        <taxon>metagenomes</taxon>
        <taxon>organismal metagenomes</taxon>
    </lineage>
</organism>
<dbReference type="InterPro" id="IPR001810">
    <property type="entry name" value="F-box_dom"/>
</dbReference>
<evidence type="ECO:0000313" key="2">
    <source>
        <dbReference type="EMBL" id="QHS93387.1"/>
    </source>
</evidence>
<feature type="domain" description="F-box" evidence="1">
    <location>
        <begin position="111"/>
        <end position="159"/>
    </location>
</feature>
<name>A0A6C0BLX2_9ZZZZ</name>
<sequence>MWGSRIHEIYPLLPAEPRSQIRDLYPFCDPRSTRGNLFQNWVDRISREKESRLKFELEYARRAERALEQHQKELEYAAKFPTMEQLLDLRAYVTAQLEHVERKIQSLQATGDAVAQLSSDALFSIFRHLDHDSLNVCAKVCLRWMDVIRRHAENLYVQQTPEFSVEYLEYFTERSPPDWFTMRHLFKLTSRTKIFCGLLSLAPTDQRIQQLLDSLDRELQQLEKGLTLKFSKLSKKGHQSEQPFAVTTELESKNIVFDVHFLVTDTNPLAACDTFTISDVKSLDELVAKPVTAVRFQAENFQIHVEVS</sequence>
<dbReference type="InterPro" id="IPR036047">
    <property type="entry name" value="F-box-like_dom_sf"/>
</dbReference>
<dbReference type="Gene3D" id="1.20.1280.50">
    <property type="match status" value="1"/>
</dbReference>
<accession>A0A6C0BLX2</accession>
<protein>
    <recommendedName>
        <fullName evidence="1">F-box domain-containing protein</fullName>
    </recommendedName>
</protein>
<reference evidence="2" key="1">
    <citation type="journal article" date="2020" name="Nature">
        <title>Giant virus diversity and host interactions through global metagenomics.</title>
        <authorList>
            <person name="Schulz F."/>
            <person name="Roux S."/>
            <person name="Paez-Espino D."/>
            <person name="Jungbluth S."/>
            <person name="Walsh D.A."/>
            <person name="Denef V.J."/>
            <person name="McMahon K.D."/>
            <person name="Konstantinidis K.T."/>
            <person name="Eloe-Fadrosh E.A."/>
            <person name="Kyrpides N.C."/>
            <person name="Woyke T."/>
        </authorList>
    </citation>
    <scope>NUCLEOTIDE SEQUENCE</scope>
    <source>
        <strain evidence="2">GVMAG-M-3300017989-17</strain>
    </source>
</reference>